<evidence type="ECO:0000256" key="1">
    <source>
        <dbReference type="ARBA" id="ARBA00004651"/>
    </source>
</evidence>
<keyword evidence="5 9" id="KW-0812">Transmembrane</keyword>
<protein>
    <submittedName>
        <fullName evidence="11">Amino acid ABC transporter permease</fullName>
    </submittedName>
</protein>
<keyword evidence="7 9" id="KW-1133">Transmembrane helix</keyword>
<dbReference type="EMBL" id="JACOPS010000003">
    <property type="protein sequence ID" value="MBC5728238.1"/>
    <property type="molecule type" value="Genomic_DNA"/>
</dbReference>
<dbReference type="Pfam" id="PF00528">
    <property type="entry name" value="BPD_transp_1"/>
    <property type="match status" value="1"/>
</dbReference>
<dbReference type="Gene3D" id="1.10.3720.10">
    <property type="entry name" value="MetI-like"/>
    <property type="match status" value="1"/>
</dbReference>
<reference evidence="11 12" key="1">
    <citation type="submission" date="2020-08" db="EMBL/GenBank/DDBJ databases">
        <title>Genome public.</title>
        <authorList>
            <person name="Liu C."/>
            <person name="Sun Q."/>
        </authorList>
    </citation>
    <scope>NUCLEOTIDE SEQUENCE [LARGE SCALE GENOMIC DNA]</scope>
    <source>
        <strain evidence="11 12">NSJ-71</strain>
    </source>
</reference>
<dbReference type="PANTHER" id="PTHR30614">
    <property type="entry name" value="MEMBRANE COMPONENT OF AMINO ACID ABC TRANSPORTER"/>
    <property type="match status" value="1"/>
</dbReference>
<dbReference type="InterPro" id="IPR010065">
    <property type="entry name" value="AA_ABC_transptr_permease_3TM"/>
</dbReference>
<comment type="similarity">
    <text evidence="2">Belongs to the binding-protein-dependent transport system permease family. HisMQ subfamily.</text>
</comment>
<evidence type="ECO:0000259" key="10">
    <source>
        <dbReference type="PROSITE" id="PS50928"/>
    </source>
</evidence>
<dbReference type="CDD" id="cd06261">
    <property type="entry name" value="TM_PBP2"/>
    <property type="match status" value="1"/>
</dbReference>
<name>A0ABR7HL59_9FIRM</name>
<sequence>MNWEFIFKYLPLYQEAALLTLKIGLIGIAVSIIIGLFCSLVQYYKVPVLRQIATVYIEISRNTPLLIQLFFIYYALPKVGVQVSSEMAGYIGLAFLGGSYMSETFRSGLESVDKIQTESALSLGMKHPQIMRYVILPQAFSTSVPPFVANVIFLLKETSVFSAVSLMDLMFVAKDLIGLYYKTTECLFMLVVFYLIILLPVSILGSVLERKLRYAGFGD</sequence>
<evidence type="ECO:0000256" key="7">
    <source>
        <dbReference type="ARBA" id="ARBA00022989"/>
    </source>
</evidence>
<feature type="transmembrane region" description="Helical" evidence="9">
    <location>
        <begin position="130"/>
        <end position="154"/>
    </location>
</feature>
<comment type="caution">
    <text evidence="11">The sequence shown here is derived from an EMBL/GenBank/DDBJ whole genome shotgun (WGS) entry which is preliminary data.</text>
</comment>
<feature type="domain" description="ABC transmembrane type-1" evidence="10">
    <location>
        <begin position="17"/>
        <end position="205"/>
    </location>
</feature>
<gene>
    <name evidence="11" type="ORF">H8R91_06860</name>
</gene>
<dbReference type="NCBIfam" id="TIGR01726">
    <property type="entry name" value="HEQRo_perm_3TM"/>
    <property type="match status" value="1"/>
</dbReference>
<evidence type="ECO:0000256" key="6">
    <source>
        <dbReference type="ARBA" id="ARBA00022970"/>
    </source>
</evidence>
<dbReference type="InterPro" id="IPR035906">
    <property type="entry name" value="MetI-like_sf"/>
</dbReference>
<evidence type="ECO:0000256" key="5">
    <source>
        <dbReference type="ARBA" id="ARBA00022692"/>
    </source>
</evidence>
<keyword evidence="12" id="KW-1185">Reference proteome</keyword>
<keyword evidence="8 9" id="KW-0472">Membrane</keyword>
<evidence type="ECO:0000256" key="3">
    <source>
        <dbReference type="ARBA" id="ARBA00022448"/>
    </source>
</evidence>
<accession>A0ABR7HL59</accession>
<evidence type="ECO:0000256" key="9">
    <source>
        <dbReference type="RuleBase" id="RU363032"/>
    </source>
</evidence>
<organism evidence="11 12">
    <name type="scientific">Ruminococcus intestinalis</name>
    <dbReference type="NCBI Taxonomy" id="2763066"/>
    <lineage>
        <taxon>Bacteria</taxon>
        <taxon>Bacillati</taxon>
        <taxon>Bacillota</taxon>
        <taxon>Clostridia</taxon>
        <taxon>Eubacteriales</taxon>
        <taxon>Oscillospiraceae</taxon>
        <taxon>Ruminococcus</taxon>
    </lineage>
</organism>
<keyword evidence="3 9" id="KW-0813">Transport</keyword>
<dbReference type="Proteomes" id="UP000636755">
    <property type="component" value="Unassembled WGS sequence"/>
</dbReference>
<feature type="transmembrane region" description="Helical" evidence="9">
    <location>
        <begin position="187"/>
        <end position="208"/>
    </location>
</feature>
<dbReference type="PROSITE" id="PS50928">
    <property type="entry name" value="ABC_TM1"/>
    <property type="match status" value="1"/>
</dbReference>
<keyword evidence="4" id="KW-1003">Cell membrane</keyword>
<evidence type="ECO:0000256" key="8">
    <source>
        <dbReference type="ARBA" id="ARBA00023136"/>
    </source>
</evidence>
<feature type="transmembrane region" description="Helical" evidence="9">
    <location>
        <begin position="20"/>
        <end position="43"/>
    </location>
</feature>
<evidence type="ECO:0000313" key="12">
    <source>
        <dbReference type="Proteomes" id="UP000636755"/>
    </source>
</evidence>
<dbReference type="InterPro" id="IPR000515">
    <property type="entry name" value="MetI-like"/>
</dbReference>
<keyword evidence="6" id="KW-0029">Amino-acid transport</keyword>
<evidence type="ECO:0000256" key="2">
    <source>
        <dbReference type="ARBA" id="ARBA00010072"/>
    </source>
</evidence>
<dbReference type="InterPro" id="IPR043429">
    <property type="entry name" value="ArtM/GltK/GlnP/TcyL/YhdX-like"/>
</dbReference>
<evidence type="ECO:0000313" key="11">
    <source>
        <dbReference type="EMBL" id="MBC5728238.1"/>
    </source>
</evidence>
<proteinExistence type="inferred from homology"/>
<dbReference type="SUPFAM" id="SSF161098">
    <property type="entry name" value="MetI-like"/>
    <property type="match status" value="1"/>
</dbReference>
<dbReference type="RefSeq" id="WP_186935404.1">
    <property type="nucleotide sequence ID" value="NZ_JACOPS010000003.1"/>
</dbReference>
<evidence type="ECO:0000256" key="4">
    <source>
        <dbReference type="ARBA" id="ARBA00022475"/>
    </source>
</evidence>
<comment type="subcellular location">
    <subcellularLocation>
        <location evidence="1 9">Cell membrane</location>
        <topology evidence="1 9">Multi-pass membrane protein</topology>
    </subcellularLocation>
</comment>
<dbReference type="PANTHER" id="PTHR30614:SF37">
    <property type="entry name" value="AMINO-ACID ABC TRANSPORTER PERMEASE PROTEIN YHDX-RELATED"/>
    <property type="match status" value="1"/>
</dbReference>